<dbReference type="InterPro" id="IPR013324">
    <property type="entry name" value="RNA_pol_sigma_r3/r4-like"/>
</dbReference>
<feature type="domain" description="RNA polymerase sigma-70 region 2" evidence="5">
    <location>
        <begin position="86"/>
        <end position="149"/>
    </location>
</feature>
<dbReference type="InterPro" id="IPR013249">
    <property type="entry name" value="RNA_pol_sigma70_r4_t2"/>
</dbReference>
<evidence type="ECO:0000256" key="1">
    <source>
        <dbReference type="ARBA" id="ARBA00010641"/>
    </source>
</evidence>
<dbReference type="Gene3D" id="1.10.10.10">
    <property type="entry name" value="Winged helix-like DNA-binding domain superfamily/Winged helix DNA-binding domain"/>
    <property type="match status" value="1"/>
</dbReference>
<proteinExistence type="inferred from homology"/>
<evidence type="ECO:0000259" key="6">
    <source>
        <dbReference type="Pfam" id="PF08281"/>
    </source>
</evidence>
<organism evidence="7 8">
    <name type="scientific">Spirosoma endbachense</name>
    <dbReference type="NCBI Taxonomy" id="2666025"/>
    <lineage>
        <taxon>Bacteria</taxon>
        <taxon>Pseudomonadati</taxon>
        <taxon>Bacteroidota</taxon>
        <taxon>Cytophagia</taxon>
        <taxon>Cytophagales</taxon>
        <taxon>Cytophagaceae</taxon>
        <taxon>Spirosoma</taxon>
    </lineage>
</organism>
<evidence type="ECO:0000313" key="7">
    <source>
        <dbReference type="EMBL" id="QHV97838.1"/>
    </source>
</evidence>
<dbReference type="PANTHER" id="PTHR43133">
    <property type="entry name" value="RNA POLYMERASE ECF-TYPE SIGMA FACTO"/>
    <property type="match status" value="1"/>
</dbReference>
<dbReference type="InterPro" id="IPR039425">
    <property type="entry name" value="RNA_pol_sigma-70-like"/>
</dbReference>
<dbReference type="GO" id="GO:0006352">
    <property type="term" value="P:DNA-templated transcription initiation"/>
    <property type="evidence" value="ECO:0007669"/>
    <property type="project" value="InterPro"/>
</dbReference>
<dbReference type="GO" id="GO:0016987">
    <property type="term" value="F:sigma factor activity"/>
    <property type="evidence" value="ECO:0007669"/>
    <property type="project" value="UniProtKB-KW"/>
</dbReference>
<dbReference type="Gene3D" id="1.10.1740.10">
    <property type="match status" value="1"/>
</dbReference>
<dbReference type="SUPFAM" id="SSF88946">
    <property type="entry name" value="Sigma2 domain of RNA polymerase sigma factors"/>
    <property type="match status" value="1"/>
</dbReference>
<keyword evidence="3" id="KW-0731">Sigma factor</keyword>
<accession>A0A6P1VZU7</accession>
<evidence type="ECO:0000256" key="2">
    <source>
        <dbReference type="ARBA" id="ARBA00023015"/>
    </source>
</evidence>
<dbReference type="NCBIfam" id="TIGR02937">
    <property type="entry name" value="sigma70-ECF"/>
    <property type="match status" value="1"/>
</dbReference>
<dbReference type="InterPro" id="IPR014284">
    <property type="entry name" value="RNA_pol_sigma-70_dom"/>
</dbReference>
<evidence type="ECO:0000256" key="4">
    <source>
        <dbReference type="ARBA" id="ARBA00023163"/>
    </source>
</evidence>
<dbReference type="EMBL" id="CP045997">
    <property type="protein sequence ID" value="QHV97838.1"/>
    <property type="molecule type" value="Genomic_DNA"/>
</dbReference>
<dbReference type="AlphaFoldDB" id="A0A6P1VZU7"/>
<dbReference type="RefSeq" id="WP_162388251.1">
    <property type="nucleotide sequence ID" value="NZ_CP045997.1"/>
</dbReference>
<dbReference type="InterPro" id="IPR013325">
    <property type="entry name" value="RNA_pol_sigma_r2"/>
</dbReference>
<evidence type="ECO:0000259" key="5">
    <source>
        <dbReference type="Pfam" id="PF04542"/>
    </source>
</evidence>
<evidence type="ECO:0000313" key="8">
    <source>
        <dbReference type="Proteomes" id="UP000464577"/>
    </source>
</evidence>
<dbReference type="InterPro" id="IPR007627">
    <property type="entry name" value="RNA_pol_sigma70_r2"/>
</dbReference>
<dbReference type="GO" id="GO:0003677">
    <property type="term" value="F:DNA binding"/>
    <property type="evidence" value="ECO:0007669"/>
    <property type="project" value="InterPro"/>
</dbReference>
<name>A0A6P1VZU7_9BACT</name>
<dbReference type="InterPro" id="IPR014327">
    <property type="entry name" value="RNA_pol_sigma70_bacteroid"/>
</dbReference>
<sequence length="258" mass="30827">MKQFWHCFITEFAQDQRRSRYFDLLLDIKALASVTMVHEEEEREEFSFERESIRNSKNLPETRVFSDEYFIKTCFVNSPKEGFELLFRKYYTNLCNHAIRYVYSKEIAEDIVAEVFTNFWNNKIHENIESSFRAYLYISVKNRANNYIKLELNRNTNFDNCTIDSQTNNTVPVLQPDEITHFHELSQKLDIAIQHLPQQARRAFQLNRLEGKKYSEVASEMQLTVSAVERLISRALAKIREELNSQYILTIYLFCIFY</sequence>
<dbReference type="InterPro" id="IPR036388">
    <property type="entry name" value="WH-like_DNA-bd_sf"/>
</dbReference>
<dbReference type="Proteomes" id="UP000464577">
    <property type="component" value="Chromosome"/>
</dbReference>
<keyword evidence="2" id="KW-0805">Transcription regulation</keyword>
<evidence type="ECO:0000256" key="3">
    <source>
        <dbReference type="ARBA" id="ARBA00023082"/>
    </source>
</evidence>
<gene>
    <name evidence="7" type="ORF">GJR95_23780</name>
</gene>
<dbReference type="NCBIfam" id="TIGR02985">
    <property type="entry name" value="Sig70_bacteroi1"/>
    <property type="match status" value="1"/>
</dbReference>
<dbReference type="Pfam" id="PF04542">
    <property type="entry name" value="Sigma70_r2"/>
    <property type="match status" value="1"/>
</dbReference>
<dbReference type="KEGG" id="senf:GJR95_23780"/>
<protein>
    <submittedName>
        <fullName evidence="7">RNA polymerase sigma-70 factor</fullName>
    </submittedName>
</protein>
<keyword evidence="8" id="KW-1185">Reference proteome</keyword>
<feature type="domain" description="RNA polymerase sigma factor 70 region 4 type 2" evidence="6">
    <location>
        <begin position="188"/>
        <end position="239"/>
    </location>
</feature>
<dbReference type="SUPFAM" id="SSF88659">
    <property type="entry name" value="Sigma3 and sigma4 domains of RNA polymerase sigma factors"/>
    <property type="match status" value="1"/>
</dbReference>
<keyword evidence="4" id="KW-0804">Transcription</keyword>
<dbReference type="CDD" id="cd06171">
    <property type="entry name" value="Sigma70_r4"/>
    <property type="match status" value="1"/>
</dbReference>
<reference evidence="7 8" key="1">
    <citation type="submission" date="2019-11" db="EMBL/GenBank/DDBJ databases">
        <title>Spirosoma endbachense sp. nov., isolated from a natural salt meadow.</title>
        <authorList>
            <person name="Rojas J."/>
            <person name="Ambika Manirajan B."/>
            <person name="Ratering S."/>
            <person name="Suarez C."/>
            <person name="Geissler-Plaum R."/>
            <person name="Schnell S."/>
        </authorList>
    </citation>
    <scope>NUCLEOTIDE SEQUENCE [LARGE SCALE GENOMIC DNA]</scope>
    <source>
        <strain evidence="7 8">I-24</strain>
    </source>
</reference>
<dbReference type="PANTHER" id="PTHR43133:SF46">
    <property type="entry name" value="RNA POLYMERASE SIGMA-70 FACTOR ECF SUBFAMILY"/>
    <property type="match status" value="1"/>
</dbReference>
<comment type="similarity">
    <text evidence="1">Belongs to the sigma-70 factor family. ECF subfamily.</text>
</comment>
<dbReference type="Pfam" id="PF08281">
    <property type="entry name" value="Sigma70_r4_2"/>
    <property type="match status" value="1"/>
</dbReference>